<dbReference type="InterPro" id="IPR018094">
    <property type="entry name" value="Thymidylate_kinase"/>
</dbReference>
<dbReference type="GO" id="GO:0006235">
    <property type="term" value="P:dTTP biosynthetic process"/>
    <property type="evidence" value="ECO:0007669"/>
    <property type="project" value="UniProtKB-UniRule"/>
</dbReference>
<dbReference type="Gene3D" id="3.40.50.300">
    <property type="entry name" value="P-loop containing nucleotide triphosphate hydrolases"/>
    <property type="match status" value="1"/>
</dbReference>
<dbReference type="GO" id="GO:0005829">
    <property type="term" value="C:cytosol"/>
    <property type="evidence" value="ECO:0007669"/>
    <property type="project" value="TreeGrafter"/>
</dbReference>
<reference evidence="14" key="1">
    <citation type="submission" date="2022-05" db="EMBL/GenBank/DDBJ databases">
        <title>Impact of host demography and evolutionary history on endosymbiont molecular evolution: a test in carpenter ants (Genus Camponotus) and their Blochmannia endosymbionts.</title>
        <authorList>
            <person name="Manthey J.D."/>
            <person name="Giron J.C."/>
            <person name="Hruska J.P."/>
        </authorList>
    </citation>
    <scope>NUCLEOTIDE SEQUENCE</scope>
    <source>
        <strain evidence="14">C-039</strain>
    </source>
</reference>
<dbReference type="GO" id="GO:0006227">
    <property type="term" value="P:dUDP biosynthetic process"/>
    <property type="evidence" value="ECO:0007669"/>
    <property type="project" value="TreeGrafter"/>
</dbReference>
<comment type="function">
    <text evidence="11 12">Phosphorylation of dTMP to form dTDP in both de novo and salvage pathways of dTTP synthesis.</text>
</comment>
<dbReference type="AlphaFoldDB" id="A0A9Q8X148"/>
<comment type="catalytic activity">
    <reaction evidence="10 12">
        <text>dTMP + ATP = dTDP + ADP</text>
        <dbReference type="Rhea" id="RHEA:13517"/>
        <dbReference type="ChEBI" id="CHEBI:30616"/>
        <dbReference type="ChEBI" id="CHEBI:58369"/>
        <dbReference type="ChEBI" id="CHEBI:63528"/>
        <dbReference type="ChEBI" id="CHEBI:456216"/>
        <dbReference type="EC" id="2.7.4.9"/>
    </reaction>
</comment>
<dbReference type="EC" id="2.7.4.9" evidence="2 12"/>
<evidence type="ECO:0000259" key="13">
    <source>
        <dbReference type="Pfam" id="PF02223"/>
    </source>
</evidence>
<proteinExistence type="inferred from homology"/>
<feature type="binding site" evidence="12">
    <location>
        <begin position="10"/>
        <end position="17"/>
    </location>
    <ligand>
        <name>ATP</name>
        <dbReference type="ChEBI" id="CHEBI:30616"/>
    </ligand>
</feature>
<evidence type="ECO:0000256" key="12">
    <source>
        <dbReference type="HAMAP-Rule" id="MF_00165"/>
    </source>
</evidence>
<evidence type="ECO:0000313" key="15">
    <source>
        <dbReference type="Proteomes" id="UP001056209"/>
    </source>
</evidence>
<dbReference type="Proteomes" id="UP001056209">
    <property type="component" value="Chromosome"/>
</dbReference>
<evidence type="ECO:0000256" key="10">
    <source>
        <dbReference type="ARBA" id="ARBA00048743"/>
    </source>
</evidence>
<keyword evidence="7 12" id="KW-0418">Kinase</keyword>
<keyword evidence="8 12" id="KW-0067">ATP-binding</keyword>
<dbReference type="CDD" id="cd01672">
    <property type="entry name" value="TMPK"/>
    <property type="match status" value="1"/>
</dbReference>
<evidence type="ECO:0000256" key="1">
    <source>
        <dbReference type="ARBA" id="ARBA00009776"/>
    </source>
</evidence>
<dbReference type="EMBL" id="CP097753">
    <property type="protein sequence ID" value="URJ28358.1"/>
    <property type="molecule type" value="Genomic_DNA"/>
</dbReference>
<dbReference type="SUPFAM" id="SSF52540">
    <property type="entry name" value="P-loop containing nucleoside triphosphate hydrolases"/>
    <property type="match status" value="1"/>
</dbReference>
<evidence type="ECO:0000256" key="7">
    <source>
        <dbReference type="ARBA" id="ARBA00022777"/>
    </source>
</evidence>
<evidence type="ECO:0000256" key="2">
    <source>
        <dbReference type="ARBA" id="ARBA00012980"/>
    </source>
</evidence>
<evidence type="ECO:0000256" key="11">
    <source>
        <dbReference type="ARBA" id="ARBA00057735"/>
    </source>
</evidence>
<keyword evidence="4 12" id="KW-0808">Transferase</keyword>
<dbReference type="GO" id="GO:0004798">
    <property type="term" value="F:dTMP kinase activity"/>
    <property type="evidence" value="ECO:0007669"/>
    <property type="project" value="UniProtKB-UniRule"/>
</dbReference>
<keyword evidence="6 12" id="KW-0547">Nucleotide-binding</keyword>
<evidence type="ECO:0000313" key="14">
    <source>
        <dbReference type="EMBL" id="URJ28358.1"/>
    </source>
</evidence>
<organism evidence="14 15">
    <name type="scientific">Candidatus Blochmannia vicinus</name>
    <name type="common">nom. nud.</name>
    <dbReference type="NCBI Taxonomy" id="251540"/>
    <lineage>
        <taxon>Bacteria</taxon>
        <taxon>Pseudomonadati</taxon>
        <taxon>Pseudomonadota</taxon>
        <taxon>Gammaproteobacteria</taxon>
        <taxon>Enterobacterales</taxon>
        <taxon>Enterobacteriaceae</taxon>
        <taxon>ant endosymbionts</taxon>
        <taxon>Candidatus Blochmanniella</taxon>
    </lineage>
</organism>
<dbReference type="GO" id="GO:0006233">
    <property type="term" value="P:dTDP biosynthetic process"/>
    <property type="evidence" value="ECO:0007669"/>
    <property type="project" value="InterPro"/>
</dbReference>
<evidence type="ECO:0000256" key="5">
    <source>
        <dbReference type="ARBA" id="ARBA00022727"/>
    </source>
</evidence>
<accession>A0A9Q8X148</accession>
<dbReference type="FunFam" id="3.40.50.300:FF:000225">
    <property type="entry name" value="Thymidylate kinase"/>
    <property type="match status" value="1"/>
</dbReference>
<dbReference type="NCBIfam" id="TIGR00041">
    <property type="entry name" value="DTMP_kinase"/>
    <property type="match status" value="1"/>
</dbReference>
<dbReference type="PANTHER" id="PTHR10344:SF4">
    <property type="entry name" value="UMP-CMP KINASE 2, MITOCHONDRIAL"/>
    <property type="match status" value="1"/>
</dbReference>
<gene>
    <name evidence="12 14" type="primary">tmk</name>
    <name evidence="14" type="ORF">M9393_01190</name>
</gene>
<dbReference type="InterPro" id="IPR039430">
    <property type="entry name" value="Thymidylate_kin-like_dom"/>
</dbReference>
<feature type="domain" description="Thymidylate kinase-like" evidence="13">
    <location>
        <begin position="8"/>
        <end position="197"/>
    </location>
</feature>
<name>A0A9Q8X148_9ENTR</name>
<evidence type="ECO:0000256" key="8">
    <source>
        <dbReference type="ARBA" id="ARBA00022840"/>
    </source>
</evidence>
<evidence type="ECO:0000256" key="3">
    <source>
        <dbReference type="ARBA" id="ARBA00017144"/>
    </source>
</evidence>
<dbReference type="PROSITE" id="PS01331">
    <property type="entry name" value="THYMIDYLATE_KINASE"/>
    <property type="match status" value="1"/>
</dbReference>
<dbReference type="InterPro" id="IPR018095">
    <property type="entry name" value="Thymidylate_kin_CS"/>
</dbReference>
<dbReference type="RefSeq" id="WP_250248809.1">
    <property type="nucleotide sequence ID" value="NZ_CP097753.1"/>
</dbReference>
<dbReference type="HAMAP" id="MF_00165">
    <property type="entry name" value="Thymidylate_kinase"/>
    <property type="match status" value="1"/>
</dbReference>
<dbReference type="GO" id="GO:0005524">
    <property type="term" value="F:ATP binding"/>
    <property type="evidence" value="ECO:0007669"/>
    <property type="project" value="UniProtKB-UniRule"/>
</dbReference>
<comment type="similarity">
    <text evidence="1 12">Belongs to the thymidylate kinase family.</text>
</comment>
<dbReference type="Pfam" id="PF02223">
    <property type="entry name" value="Thymidylate_kin"/>
    <property type="match status" value="1"/>
</dbReference>
<keyword evidence="5 12" id="KW-0545">Nucleotide biosynthesis</keyword>
<evidence type="ECO:0000256" key="9">
    <source>
        <dbReference type="ARBA" id="ARBA00029962"/>
    </source>
</evidence>
<evidence type="ECO:0000256" key="4">
    <source>
        <dbReference type="ARBA" id="ARBA00022679"/>
    </source>
</evidence>
<evidence type="ECO:0000256" key="6">
    <source>
        <dbReference type="ARBA" id="ARBA00022741"/>
    </source>
</evidence>
<dbReference type="InterPro" id="IPR027417">
    <property type="entry name" value="P-loop_NTPase"/>
</dbReference>
<dbReference type="PANTHER" id="PTHR10344">
    <property type="entry name" value="THYMIDYLATE KINASE"/>
    <property type="match status" value="1"/>
</dbReference>
<sequence length="214" mass="24228">MSNKFITIEGLDGAGKTTVVYRITKYLNKCGIVNVVTTREPGGTPVADLLRVLIKYGGPINDPIDSISELLMIYTARFQLIKNVIKPALSKGYWVIGDRYDLSSQAYQGGGRGVDMLLLHALSDKVTSILYPDLIFYLDISPELSVSRIKNRIMLDCLEQEPLIFFARVRSCYKKLASEKKNVIMIDASQSLEKVSAIIYRYLDWWLIPSRRKL</sequence>
<protein>
    <recommendedName>
        <fullName evidence="3 12">Thymidylate kinase</fullName>
        <ecNumber evidence="2 12">2.7.4.9</ecNumber>
    </recommendedName>
    <alternativeName>
        <fullName evidence="9 12">dTMP kinase</fullName>
    </alternativeName>
</protein>